<organism evidence="3 4">
    <name type="scientific">Halosimplex pelagicum</name>
    <dbReference type="NCBI Taxonomy" id="869886"/>
    <lineage>
        <taxon>Archaea</taxon>
        <taxon>Methanobacteriati</taxon>
        <taxon>Methanobacteriota</taxon>
        <taxon>Stenosarchaea group</taxon>
        <taxon>Halobacteria</taxon>
        <taxon>Halobacteriales</taxon>
        <taxon>Haloarculaceae</taxon>
        <taxon>Halosimplex</taxon>
    </lineage>
</organism>
<feature type="compositionally biased region" description="Low complexity" evidence="1">
    <location>
        <begin position="1368"/>
        <end position="1381"/>
    </location>
</feature>
<evidence type="ECO:0000256" key="2">
    <source>
        <dbReference type="SAM" id="Phobius"/>
    </source>
</evidence>
<feature type="region of interest" description="Disordered" evidence="1">
    <location>
        <begin position="323"/>
        <end position="351"/>
    </location>
</feature>
<evidence type="ECO:0000313" key="3">
    <source>
        <dbReference type="EMBL" id="QLH81538.1"/>
    </source>
</evidence>
<feature type="region of interest" description="Disordered" evidence="1">
    <location>
        <begin position="485"/>
        <end position="511"/>
    </location>
</feature>
<sequence>MSPRRPQTLSIATSDRARIPFAVVGVLLLITSATVVGVIQSRDGADTQTDIALAMDQSQASAQSVVREAVSDAASAAAQKPVTVPADTPAGRALAAGASDPDPDAVYRRYLKLRAYLEVQEQLDSSRQRLSDGSVTRTSLPPVSYTESSIQSAIGRVDLEAGMDDVSDDLSNGTITATIDGLTTEVVEEGEIRASETESITVSVASTSLLLQHKTQKYQDQLAKGFFDSGTSGFGKQFAARLYPLMYAKAYYERMAPPGKADAFDKLVMKKDIEVLANSANFAVQGEVFGTRDPGYTRVMGSAYACMALRNVEKLYDAGAFSRSGPGSSSSSDDYTEGAGGSSLGDEKSTDGWKDKYGLKNAVSGLNAKDFCAAASMLVGQTDSPPSSVQEVVNQFIGGQAQRAFNKKSSVEIDKFAEPALDEVLAQPVDYDPEYSDDTEKEDPNGTDQAPELDEDLPSDFSGRNTFERLIDRIYSYSVSTTTSGAAKVSGEMPEASAPSGSGWSLSDDGSVKVDRTADVTVDHTEVWDESTARTRDLHEFNVEVTNVLKETDEYKREEPCSSGSGSSTATPTGPCYEFEDQTDYERVTWEVDVTVSGTYSDDPDINVSHNGTDGAYTGSSPNFEEAIAESIRGGLNVDPSDPDGNFGDAISTGSIESAGDLESAVSDQMSGITTLNSDTFLSVSERSDLQTTLEDEVVSLHDHVVGDESAPPQPVSDLNVSPTEMATGKDVFGPLRERTNTSHHVYYDTSGTYDSAREKAIAEARMEYVDAVHRWVDRVESARSESSGDVNEEISSKVDGVTNVMNEGLEFASNQIDGSGPLYSPGTMSDTDLLGDIRYTVDASPTYLTTGPVSRATVPAVRPSYATVTEAGDTQHVPMAVRKHNTFGYPGVPIVPWPTYWYLSVDHWNVQVKGEYGRFEVTADNSAPASPKTTTYVRQAMPVDLEIAGQERRVGQVDPINFSASTAVVIPVPGGTVYPKPRYGVGDDWTIKGSSTSKPWQDMCSATWSHVGPGFNPGAINAGECSNIDGGGTVKASLADYVPGSDTVSDVPLEWDDDDGEFEFDAPGPDNCEEEDLVEKLEEDSDAENWYDGLSDSLQNRLWEEQFCQLPNDRYKDRYADFIKGDEPGHGEDDDVADTWRDTIVLTRYDHENIENALDYLLRDENGNGMSLAEEHDIQRFMTAQYTNDAEHTTYGGVDSHREPGIVTELTTDHADQFVSVYDPDEYVTGRWVARRDAVRGYDMESIIDRFALWNNSLVNEDVASGWGDYDCVAKVYVRGSYDLPIRVSYAGGFQADDYPGLDDDAVTAQYDGRLDGGVTQYEILERPSSSDWPFDNDAEWVPLGKVDELNDDTGDTLDDRWDAADPDSTASPATGECAR</sequence>
<evidence type="ECO:0000313" key="4">
    <source>
        <dbReference type="Proteomes" id="UP000509346"/>
    </source>
</evidence>
<dbReference type="EMBL" id="CP058909">
    <property type="protein sequence ID" value="QLH81538.1"/>
    <property type="molecule type" value="Genomic_DNA"/>
</dbReference>
<accession>A0A7D5PB50</accession>
<feature type="compositionally biased region" description="Low complexity" evidence="1">
    <location>
        <begin position="323"/>
        <end position="332"/>
    </location>
</feature>
<protein>
    <submittedName>
        <fullName evidence="3">Uncharacterized protein</fullName>
    </submittedName>
</protein>
<feature type="transmembrane region" description="Helical" evidence="2">
    <location>
        <begin position="21"/>
        <end position="39"/>
    </location>
</feature>
<keyword evidence="2" id="KW-0472">Membrane</keyword>
<feature type="compositionally biased region" description="Low complexity" evidence="1">
    <location>
        <begin position="561"/>
        <end position="574"/>
    </location>
</feature>
<gene>
    <name evidence="3" type="ORF">HZS54_07830</name>
</gene>
<keyword evidence="4" id="KW-1185">Reference proteome</keyword>
<feature type="region of interest" description="Disordered" evidence="1">
    <location>
        <begin position="424"/>
        <end position="462"/>
    </location>
</feature>
<dbReference type="InterPro" id="IPR055710">
    <property type="entry name" value="DUF7286"/>
</dbReference>
<feature type="region of interest" description="Disordered" evidence="1">
    <location>
        <begin position="1348"/>
        <end position="1381"/>
    </location>
</feature>
<dbReference type="RefSeq" id="WP_179921630.1">
    <property type="nucleotide sequence ID" value="NZ_CP058909.1"/>
</dbReference>
<dbReference type="GeneID" id="56082489"/>
<feature type="compositionally biased region" description="Low complexity" evidence="1">
    <location>
        <begin position="500"/>
        <end position="509"/>
    </location>
</feature>
<dbReference type="Pfam" id="PF23957">
    <property type="entry name" value="DUF7286"/>
    <property type="match status" value="2"/>
</dbReference>
<proteinExistence type="predicted"/>
<dbReference type="KEGG" id="hpel:HZS54_07830"/>
<dbReference type="OrthoDB" id="124691at2157"/>
<dbReference type="Proteomes" id="UP000509346">
    <property type="component" value="Chromosome"/>
</dbReference>
<name>A0A7D5PB50_9EURY</name>
<feature type="region of interest" description="Disordered" evidence="1">
    <location>
        <begin position="554"/>
        <end position="574"/>
    </location>
</feature>
<feature type="compositionally biased region" description="Acidic residues" evidence="1">
    <location>
        <begin position="431"/>
        <end position="441"/>
    </location>
</feature>
<keyword evidence="2" id="KW-1133">Transmembrane helix</keyword>
<evidence type="ECO:0000256" key="1">
    <source>
        <dbReference type="SAM" id="MobiDB-lite"/>
    </source>
</evidence>
<keyword evidence="2" id="KW-0812">Transmembrane</keyword>
<reference evidence="3 4" key="1">
    <citation type="submission" date="2020-07" db="EMBL/GenBank/DDBJ databases">
        <title>Halosimplex litoreum sp. nov. and Halosimplex rubrum sp. nov., isolated from different salt environments.</title>
        <authorList>
            <person name="Cui H."/>
        </authorList>
    </citation>
    <scope>NUCLEOTIDE SEQUENCE [LARGE SCALE GENOMIC DNA]</scope>
    <source>
        <strain evidence="3 4">R2</strain>
    </source>
</reference>